<gene>
    <name evidence="1" type="ORF">S01H1_05700</name>
</gene>
<organism evidence="1">
    <name type="scientific">marine sediment metagenome</name>
    <dbReference type="NCBI Taxonomy" id="412755"/>
    <lineage>
        <taxon>unclassified sequences</taxon>
        <taxon>metagenomes</taxon>
        <taxon>ecological metagenomes</taxon>
    </lineage>
</organism>
<feature type="non-terminal residue" evidence="1">
    <location>
        <position position="1"/>
    </location>
</feature>
<dbReference type="EMBL" id="BARS01002965">
    <property type="protein sequence ID" value="GAF75518.1"/>
    <property type="molecule type" value="Genomic_DNA"/>
</dbReference>
<sequence length="45" mass="5191">RPEFALSNITATNRITDDSGTTDLLVLRVYPFEDHLEIDLREVED</sequence>
<reference evidence="1" key="1">
    <citation type="journal article" date="2014" name="Front. Microbiol.">
        <title>High frequency of phylogenetically diverse reductive dehalogenase-homologous genes in deep subseafloor sedimentary metagenomes.</title>
        <authorList>
            <person name="Kawai M."/>
            <person name="Futagami T."/>
            <person name="Toyoda A."/>
            <person name="Takaki Y."/>
            <person name="Nishi S."/>
            <person name="Hori S."/>
            <person name="Arai W."/>
            <person name="Tsubouchi T."/>
            <person name="Morono Y."/>
            <person name="Uchiyama I."/>
            <person name="Ito T."/>
            <person name="Fujiyama A."/>
            <person name="Inagaki F."/>
            <person name="Takami H."/>
        </authorList>
    </citation>
    <scope>NUCLEOTIDE SEQUENCE</scope>
    <source>
        <strain evidence="1">Expedition CK06-06</strain>
    </source>
</reference>
<accession>X0S384</accession>
<comment type="caution">
    <text evidence="1">The sequence shown here is derived from an EMBL/GenBank/DDBJ whole genome shotgun (WGS) entry which is preliminary data.</text>
</comment>
<name>X0S384_9ZZZZ</name>
<proteinExistence type="predicted"/>
<dbReference type="AlphaFoldDB" id="X0S384"/>
<protein>
    <submittedName>
        <fullName evidence="1">Uncharacterized protein</fullName>
    </submittedName>
</protein>
<evidence type="ECO:0000313" key="1">
    <source>
        <dbReference type="EMBL" id="GAF75518.1"/>
    </source>
</evidence>